<dbReference type="Pfam" id="PF13650">
    <property type="entry name" value="Asp_protease_2"/>
    <property type="match status" value="1"/>
</dbReference>
<keyword evidence="2" id="KW-0548">Nucleotidyltransferase</keyword>
<sequence>MHTRTSYSELVKPLPEPERTLNRRIRRRNRRVPYDQRNNLPQHPRIVYPPILNINYFCHFLDILRNYDPMDDEPILNEITQEVLNAAAGGIFLYKTPNQAYQLLEDKVLLKLDWAKNQKMKSSLKKTVAFADEGNSNSSTDKIMARMDAMTIKMDTQYKELQSHTKQPTPDLDDDDIPMSREEEAKFMQTFCKTRFYNDFRDRDSNRDNWHSSGRNDYNRDNYRSNTDDKSYDLQIQFNDFMKSQQSTNTFVKETFMDLKTQLKTVAKNHQASIQNLETKFDRLADKQSGRPSGSLPSNTQPNPRGNNSKVYQPSQSRNEHVNAIFTRSGKSYDPPDNPNDQQNNSETPINFDSDDEDDEPTPQQKTQPPKLVKETLLPKPYKPKIPYPQRLRKEKMEAQYGKFLDMIRAVRINVPLVDVLAEIHYKFKAFETHQILKHKIEQISAAFLSDESSAILQNKVSPKLGDPGSFLILCNFNKTFSCNALADLGASINLMRFSLYAKLSLETLKPTKMSVRLADGSFQYPVGIAKNILIEVGKFTFPADFVILEMEEDSKVPLILGRPFLHTADAVIRVKQKQLNLGVGTSTFPLNTLIKTMIPVLVSLLLMKS</sequence>
<dbReference type="Proteomes" id="UP001151760">
    <property type="component" value="Unassembled WGS sequence"/>
</dbReference>
<proteinExistence type="predicted"/>
<gene>
    <name evidence="2" type="ORF">Tco_0906750</name>
</gene>
<evidence type="ECO:0000313" key="3">
    <source>
        <dbReference type="Proteomes" id="UP001151760"/>
    </source>
</evidence>
<dbReference type="Gene3D" id="2.40.70.10">
    <property type="entry name" value="Acid Proteases"/>
    <property type="match status" value="1"/>
</dbReference>
<keyword evidence="2" id="KW-0695">RNA-directed DNA polymerase</keyword>
<protein>
    <submittedName>
        <fullName evidence="2">Reverse transcriptase domain-containing protein</fullName>
    </submittedName>
</protein>
<dbReference type="GO" id="GO:0003964">
    <property type="term" value="F:RNA-directed DNA polymerase activity"/>
    <property type="evidence" value="ECO:0007669"/>
    <property type="project" value="UniProtKB-KW"/>
</dbReference>
<name>A0ABQ5CHD3_9ASTR</name>
<dbReference type="PANTHER" id="PTHR33067">
    <property type="entry name" value="RNA-DIRECTED DNA POLYMERASE-RELATED"/>
    <property type="match status" value="1"/>
</dbReference>
<feature type="compositionally biased region" description="Basic and acidic residues" evidence="1">
    <location>
        <begin position="217"/>
        <end position="228"/>
    </location>
</feature>
<evidence type="ECO:0000256" key="1">
    <source>
        <dbReference type="SAM" id="MobiDB-lite"/>
    </source>
</evidence>
<dbReference type="InterPro" id="IPR021109">
    <property type="entry name" value="Peptidase_aspartic_dom_sf"/>
</dbReference>
<dbReference type="EMBL" id="BQNB010014296">
    <property type="protein sequence ID" value="GJT26475.1"/>
    <property type="molecule type" value="Genomic_DNA"/>
</dbReference>
<dbReference type="PANTHER" id="PTHR33067:SF35">
    <property type="entry name" value="ASPARTIC PEPTIDASE DDI1-TYPE DOMAIN-CONTAINING PROTEIN"/>
    <property type="match status" value="1"/>
</dbReference>
<organism evidence="2 3">
    <name type="scientific">Tanacetum coccineum</name>
    <dbReference type="NCBI Taxonomy" id="301880"/>
    <lineage>
        <taxon>Eukaryota</taxon>
        <taxon>Viridiplantae</taxon>
        <taxon>Streptophyta</taxon>
        <taxon>Embryophyta</taxon>
        <taxon>Tracheophyta</taxon>
        <taxon>Spermatophyta</taxon>
        <taxon>Magnoliopsida</taxon>
        <taxon>eudicotyledons</taxon>
        <taxon>Gunneridae</taxon>
        <taxon>Pentapetalae</taxon>
        <taxon>asterids</taxon>
        <taxon>campanulids</taxon>
        <taxon>Asterales</taxon>
        <taxon>Asteraceae</taxon>
        <taxon>Asteroideae</taxon>
        <taxon>Anthemideae</taxon>
        <taxon>Anthemidinae</taxon>
        <taxon>Tanacetum</taxon>
    </lineage>
</organism>
<evidence type="ECO:0000313" key="2">
    <source>
        <dbReference type="EMBL" id="GJT26475.1"/>
    </source>
</evidence>
<dbReference type="CDD" id="cd00303">
    <property type="entry name" value="retropepsin_like"/>
    <property type="match status" value="1"/>
</dbReference>
<feature type="region of interest" description="Disordered" evidence="1">
    <location>
        <begin position="286"/>
        <end position="387"/>
    </location>
</feature>
<accession>A0ABQ5CHD3</accession>
<reference evidence="2" key="1">
    <citation type="journal article" date="2022" name="Int. J. Mol. Sci.">
        <title>Draft Genome of Tanacetum Coccineum: Genomic Comparison of Closely Related Tanacetum-Family Plants.</title>
        <authorList>
            <person name="Yamashiro T."/>
            <person name="Shiraishi A."/>
            <person name="Nakayama K."/>
            <person name="Satake H."/>
        </authorList>
    </citation>
    <scope>NUCLEOTIDE SEQUENCE</scope>
</reference>
<feature type="compositionally biased region" description="Polar residues" evidence="1">
    <location>
        <begin position="290"/>
        <end position="317"/>
    </location>
</feature>
<reference evidence="2" key="2">
    <citation type="submission" date="2022-01" db="EMBL/GenBank/DDBJ databases">
        <authorList>
            <person name="Yamashiro T."/>
            <person name="Shiraishi A."/>
            <person name="Satake H."/>
            <person name="Nakayama K."/>
        </authorList>
    </citation>
    <scope>NUCLEOTIDE SEQUENCE</scope>
</reference>
<keyword evidence="2" id="KW-0808">Transferase</keyword>
<feature type="region of interest" description="Disordered" evidence="1">
    <location>
        <begin position="203"/>
        <end position="228"/>
    </location>
</feature>
<comment type="caution">
    <text evidence="2">The sequence shown here is derived from an EMBL/GenBank/DDBJ whole genome shotgun (WGS) entry which is preliminary data.</text>
</comment>
<feature type="compositionally biased region" description="Low complexity" evidence="1">
    <location>
        <begin position="362"/>
        <end position="371"/>
    </location>
</feature>
<keyword evidence="3" id="KW-1185">Reference proteome</keyword>